<dbReference type="SUPFAM" id="SSF46955">
    <property type="entry name" value="Putative DNA-binding domain"/>
    <property type="match status" value="1"/>
</dbReference>
<evidence type="ECO:0000256" key="3">
    <source>
        <dbReference type="ARBA" id="ARBA00023125"/>
    </source>
</evidence>
<dbReference type="EMBL" id="JAWMWG010000001">
    <property type="protein sequence ID" value="MEJ6348485.1"/>
    <property type="molecule type" value="Genomic_DNA"/>
</dbReference>
<evidence type="ECO:0000313" key="6">
    <source>
        <dbReference type="EMBL" id="MEJ6348485.1"/>
    </source>
</evidence>
<evidence type="ECO:0000256" key="4">
    <source>
        <dbReference type="ARBA" id="ARBA00023163"/>
    </source>
</evidence>
<dbReference type="InterPro" id="IPR047057">
    <property type="entry name" value="MerR_fam"/>
</dbReference>
<feature type="domain" description="HTH merR-type" evidence="5">
    <location>
        <begin position="1"/>
        <end position="69"/>
    </location>
</feature>
<comment type="caution">
    <text evidence="6">The sequence shown here is derived from an EMBL/GenBank/DDBJ whole genome shotgun (WGS) entry which is preliminary data.</text>
</comment>
<accession>A0ABU8SGI1</accession>
<keyword evidence="2" id="KW-0805">Transcription regulation</keyword>
<dbReference type="PROSITE" id="PS50937">
    <property type="entry name" value="HTH_MERR_2"/>
    <property type="match status" value="1"/>
</dbReference>
<name>A0ABU8SGI1_9LACO</name>
<dbReference type="InterPro" id="IPR000551">
    <property type="entry name" value="MerR-type_HTH_dom"/>
</dbReference>
<evidence type="ECO:0000259" key="5">
    <source>
        <dbReference type="PROSITE" id="PS50937"/>
    </source>
</evidence>
<keyword evidence="4" id="KW-0804">Transcription</keyword>
<dbReference type="SMART" id="SM00422">
    <property type="entry name" value="HTH_MERR"/>
    <property type="match status" value="1"/>
</dbReference>
<organism evidence="6 7">
    <name type="scientific">Holzapfeliella saturejae</name>
    <dbReference type="NCBI Taxonomy" id="3082953"/>
    <lineage>
        <taxon>Bacteria</taxon>
        <taxon>Bacillati</taxon>
        <taxon>Bacillota</taxon>
        <taxon>Bacilli</taxon>
        <taxon>Lactobacillales</taxon>
        <taxon>Lactobacillaceae</taxon>
        <taxon>Holzapfeliella</taxon>
    </lineage>
</organism>
<dbReference type="PANTHER" id="PTHR30204:SF69">
    <property type="entry name" value="MERR-FAMILY TRANSCRIPTIONAL REGULATOR"/>
    <property type="match status" value="1"/>
</dbReference>
<evidence type="ECO:0000313" key="7">
    <source>
        <dbReference type="Proteomes" id="UP001377804"/>
    </source>
</evidence>
<dbReference type="InterPro" id="IPR009061">
    <property type="entry name" value="DNA-bd_dom_put_sf"/>
</dbReference>
<dbReference type="PANTHER" id="PTHR30204">
    <property type="entry name" value="REDOX-CYCLING DRUG-SENSING TRANSCRIPTIONAL ACTIVATOR SOXR"/>
    <property type="match status" value="1"/>
</dbReference>
<keyword evidence="7" id="KW-1185">Reference proteome</keyword>
<gene>
    <name evidence="6" type="ORF">R4Y45_04490</name>
</gene>
<sequence length="145" mass="17156">MYTIGQVSQQFNISVSTLRYYDKEGLLPQLKRVSGIRYFSEKDLEALRVIECLKRSGLEIKTICQFMKWCELGNETLPKRKELFEKQKRVVEEEMKQLQKVYEMISYKCWYYGESVKLGSEEYVTPKIPEGLPIHIKKSYDAAHQ</sequence>
<dbReference type="RefSeq" id="WP_339969697.1">
    <property type="nucleotide sequence ID" value="NZ_JAWMWG010000001.1"/>
</dbReference>
<dbReference type="CDD" id="cd01109">
    <property type="entry name" value="HTH_YyaN"/>
    <property type="match status" value="1"/>
</dbReference>
<keyword evidence="1" id="KW-0678">Repressor</keyword>
<evidence type="ECO:0000256" key="1">
    <source>
        <dbReference type="ARBA" id="ARBA00022491"/>
    </source>
</evidence>
<dbReference type="Pfam" id="PF13411">
    <property type="entry name" value="MerR_1"/>
    <property type="match status" value="1"/>
</dbReference>
<dbReference type="Proteomes" id="UP001377804">
    <property type="component" value="Unassembled WGS sequence"/>
</dbReference>
<reference evidence="6 7" key="1">
    <citation type="submission" date="2023-10" db="EMBL/GenBank/DDBJ databases">
        <title>Holzapfeliella saturejae sp. nov. isolated from Satureja montana flowers.</title>
        <authorList>
            <person name="Alcantara C."/>
            <person name="Zuniga M."/>
            <person name="Landete J.M."/>
            <person name="Monedero V."/>
        </authorList>
    </citation>
    <scope>NUCLEOTIDE SEQUENCE [LARGE SCALE GENOMIC DNA]</scope>
    <source>
        <strain evidence="6 7">He02</strain>
    </source>
</reference>
<keyword evidence="3" id="KW-0238">DNA-binding</keyword>
<proteinExistence type="predicted"/>
<protein>
    <submittedName>
        <fullName evidence="6">MerR family transcriptional regulator</fullName>
    </submittedName>
</protein>
<dbReference type="PRINTS" id="PR00040">
    <property type="entry name" value="HTHMERR"/>
</dbReference>
<dbReference type="Gene3D" id="1.10.1660.10">
    <property type="match status" value="1"/>
</dbReference>
<evidence type="ECO:0000256" key="2">
    <source>
        <dbReference type="ARBA" id="ARBA00023015"/>
    </source>
</evidence>